<evidence type="ECO:0000259" key="9">
    <source>
        <dbReference type="Pfam" id="PF13962"/>
    </source>
</evidence>
<feature type="compositionally biased region" description="Basic and acidic residues" evidence="7">
    <location>
        <begin position="1"/>
        <end position="11"/>
    </location>
</feature>
<dbReference type="EMBL" id="OIVN01001375">
    <property type="protein sequence ID" value="SPC93240.1"/>
    <property type="molecule type" value="Genomic_DNA"/>
</dbReference>
<dbReference type="PANTHER" id="PTHR24186:SF50">
    <property type="entry name" value="ANKYRIN REPEAT-CONTAINING PROTEIN ITN1-LIKE ISOFORM X1"/>
    <property type="match status" value="1"/>
</dbReference>
<dbReference type="AlphaFoldDB" id="A0A2N9G1J3"/>
<feature type="transmembrane region" description="Helical" evidence="8">
    <location>
        <begin position="160"/>
        <end position="182"/>
    </location>
</feature>
<feature type="transmembrane region" description="Helical" evidence="8">
    <location>
        <begin position="203"/>
        <end position="224"/>
    </location>
</feature>
<keyword evidence="3" id="KW-0677">Repeat</keyword>
<evidence type="ECO:0000256" key="5">
    <source>
        <dbReference type="ARBA" id="ARBA00023043"/>
    </source>
</evidence>
<evidence type="ECO:0000256" key="6">
    <source>
        <dbReference type="ARBA" id="ARBA00023136"/>
    </source>
</evidence>
<dbReference type="InterPro" id="IPR026961">
    <property type="entry name" value="PGG_dom"/>
</dbReference>
<dbReference type="PANTHER" id="PTHR24186">
    <property type="entry name" value="PROTEIN PHOSPHATASE 1 REGULATORY SUBUNIT"/>
    <property type="match status" value="1"/>
</dbReference>
<gene>
    <name evidence="10" type="ORF">FSB_LOCUS21122</name>
</gene>
<keyword evidence="6 8" id="KW-0472">Membrane</keyword>
<dbReference type="Pfam" id="PF13962">
    <property type="entry name" value="PGG"/>
    <property type="match status" value="1"/>
</dbReference>
<keyword evidence="2 8" id="KW-0812">Transmembrane</keyword>
<evidence type="ECO:0000256" key="4">
    <source>
        <dbReference type="ARBA" id="ARBA00022989"/>
    </source>
</evidence>
<feature type="region of interest" description="Disordered" evidence="7">
    <location>
        <begin position="1"/>
        <end position="21"/>
    </location>
</feature>
<evidence type="ECO:0000256" key="7">
    <source>
        <dbReference type="SAM" id="MobiDB-lite"/>
    </source>
</evidence>
<reference evidence="10" key="1">
    <citation type="submission" date="2018-02" db="EMBL/GenBank/DDBJ databases">
        <authorList>
            <person name="Cohen D.B."/>
            <person name="Kent A.D."/>
        </authorList>
    </citation>
    <scope>NUCLEOTIDE SEQUENCE</scope>
</reference>
<organism evidence="10">
    <name type="scientific">Fagus sylvatica</name>
    <name type="common">Beechnut</name>
    <dbReference type="NCBI Taxonomy" id="28930"/>
    <lineage>
        <taxon>Eukaryota</taxon>
        <taxon>Viridiplantae</taxon>
        <taxon>Streptophyta</taxon>
        <taxon>Embryophyta</taxon>
        <taxon>Tracheophyta</taxon>
        <taxon>Spermatophyta</taxon>
        <taxon>Magnoliopsida</taxon>
        <taxon>eudicotyledons</taxon>
        <taxon>Gunneridae</taxon>
        <taxon>Pentapetalae</taxon>
        <taxon>rosids</taxon>
        <taxon>fabids</taxon>
        <taxon>Fagales</taxon>
        <taxon>Fagaceae</taxon>
        <taxon>Fagus</taxon>
    </lineage>
</organism>
<sequence length="251" mass="27489">MMGKTRQELGRPRKLPWPPKLLPLKSSNHRSPALRWSFFILNMELRKIGLGGYIMEMSRIEYGRLSLRGVLLNNHIPNMTLNTLRKLGVQERSRKESAAGDAGNATTMDEERKQANDKRQTNVLVATLIATVSFAAAFTVPGGYESNDVNKGLAVLSEKIAFKAFAIANSMAFSLSTAAVYTHFTASARSSSLTEENMLTIRACGFTSWALIALMIAFISGTYVVLPHSLAVTTAVVLCCFYFSGMVAVVV</sequence>
<proteinExistence type="predicted"/>
<protein>
    <recommendedName>
        <fullName evidence="9">PGG domain-containing protein</fullName>
    </recommendedName>
</protein>
<feature type="transmembrane region" description="Helical" evidence="8">
    <location>
        <begin position="230"/>
        <end position="250"/>
    </location>
</feature>
<feature type="region of interest" description="Disordered" evidence="7">
    <location>
        <begin position="90"/>
        <end position="118"/>
    </location>
</feature>
<feature type="compositionally biased region" description="Basic and acidic residues" evidence="7">
    <location>
        <begin position="109"/>
        <end position="118"/>
    </location>
</feature>
<evidence type="ECO:0000256" key="2">
    <source>
        <dbReference type="ARBA" id="ARBA00022692"/>
    </source>
</evidence>
<evidence type="ECO:0000256" key="1">
    <source>
        <dbReference type="ARBA" id="ARBA00004141"/>
    </source>
</evidence>
<evidence type="ECO:0000256" key="3">
    <source>
        <dbReference type="ARBA" id="ARBA00022737"/>
    </source>
</evidence>
<dbReference type="GO" id="GO:0005886">
    <property type="term" value="C:plasma membrane"/>
    <property type="evidence" value="ECO:0007669"/>
    <property type="project" value="TreeGrafter"/>
</dbReference>
<feature type="transmembrane region" description="Helical" evidence="8">
    <location>
        <begin position="122"/>
        <end position="140"/>
    </location>
</feature>
<name>A0A2N9G1J3_FAGSY</name>
<keyword evidence="5" id="KW-0040">ANK repeat</keyword>
<evidence type="ECO:0000313" key="10">
    <source>
        <dbReference type="EMBL" id="SPC93240.1"/>
    </source>
</evidence>
<feature type="domain" description="PGG" evidence="9">
    <location>
        <begin position="113"/>
        <end position="225"/>
    </location>
</feature>
<evidence type="ECO:0000256" key="8">
    <source>
        <dbReference type="SAM" id="Phobius"/>
    </source>
</evidence>
<accession>A0A2N9G1J3</accession>
<comment type="subcellular location">
    <subcellularLocation>
        <location evidence="1">Membrane</location>
        <topology evidence="1">Multi-pass membrane protein</topology>
    </subcellularLocation>
</comment>
<keyword evidence="4 8" id="KW-1133">Transmembrane helix</keyword>